<reference evidence="2 3" key="1">
    <citation type="submission" date="2018-08" db="EMBL/GenBank/DDBJ databases">
        <title>Genome analysis of the thermophilic bacterium of the candidate phylum Aminicenantes from deep subsurface aquifer revealed its physiology and ecological role.</title>
        <authorList>
            <person name="Kadnikov V.V."/>
            <person name="Mardanov A.V."/>
            <person name="Beletsky A.V."/>
            <person name="Karnachuk O.V."/>
            <person name="Ravin N.V."/>
        </authorList>
    </citation>
    <scope>NUCLEOTIDE SEQUENCE [LARGE SCALE GENOMIC DNA]</scope>
    <source>
        <strain evidence="2">BY38</strain>
    </source>
</reference>
<organism evidence="2 3">
    <name type="scientific">Candidatus Saccharicenans subterraneus</name>
    <dbReference type="NCBI Taxonomy" id="2508984"/>
    <lineage>
        <taxon>Bacteria</taxon>
        <taxon>Candidatus Aminicenantota</taxon>
        <taxon>Candidatus Aminicenantia</taxon>
        <taxon>Candidatus Aminicenantales</taxon>
        <taxon>Candidatus Saccharicenantaceae</taxon>
        <taxon>Candidatus Saccharicenans</taxon>
    </lineage>
</organism>
<feature type="chain" id="PRO_5017620646" evidence="1">
    <location>
        <begin position="21"/>
        <end position="151"/>
    </location>
</feature>
<dbReference type="AlphaFoldDB" id="A0A3E2BJ23"/>
<evidence type="ECO:0000313" key="2">
    <source>
        <dbReference type="EMBL" id="RFT14662.1"/>
    </source>
</evidence>
<accession>A0A3E2BJ23</accession>
<dbReference type="EMBL" id="QUAH01000024">
    <property type="protein sequence ID" value="RFT14662.1"/>
    <property type="molecule type" value="Genomic_DNA"/>
</dbReference>
<protein>
    <submittedName>
        <fullName evidence="2">Uncharacterized protein</fullName>
    </submittedName>
</protein>
<comment type="caution">
    <text evidence="2">The sequence shown here is derived from an EMBL/GenBank/DDBJ whole genome shotgun (WGS) entry which is preliminary data.</text>
</comment>
<sequence>MKSKISFLLVIIMVATAFLAGQTQKLTFQGAREQATKLHRSLLPSATPAVQARIKATARAARTYLETCGQSCDLHAFLNKDIRQRFSTRKETELQLLETLAFAEIISGMSEQDQLDLQNRLQKEQQLLQTISNIMKNEHDTLKAIIQNIRS</sequence>
<name>A0A3E2BJ23_9BACT</name>
<evidence type="ECO:0000256" key="1">
    <source>
        <dbReference type="SAM" id="SignalP"/>
    </source>
</evidence>
<keyword evidence="1" id="KW-0732">Signal</keyword>
<feature type="signal peptide" evidence="1">
    <location>
        <begin position="1"/>
        <end position="20"/>
    </location>
</feature>
<gene>
    <name evidence="2" type="ORF">OP8BY_2488</name>
</gene>
<dbReference type="Proteomes" id="UP000257323">
    <property type="component" value="Unassembled WGS sequence"/>
</dbReference>
<proteinExistence type="predicted"/>
<evidence type="ECO:0000313" key="3">
    <source>
        <dbReference type="Proteomes" id="UP000257323"/>
    </source>
</evidence>